<evidence type="ECO:0000256" key="3">
    <source>
        <dbReference type="SAM" id="MobiDB-lite"/>
    </source>
</evidence>
<evidence type="ECO:0000256" key="1">
    <source>
        <dbReference type="ARBA" id="ARBA00022908"/>
    </source>
</evidence>
<dbReference type="Pfam" id="PF00589">
    <property type="entry name" value="Phage_integrase"/>
    <property type="match status" value="1"/>
</dbReference>
<keyword evidence="1" id="KW-0229">DNA integration</keyword>
<dbReference type="PANTHER" id="PTHR30349:SF64">
    <property type="entry name" value="PROPHAGE INTEGRASE INTD-RELATED"/>
    <property type="match status" value="1"/>
</dbReference>
<dbReference type="InterPro" id="IPR050090">
    <property type="entry name" value="Tyrosine_recombinase_XerCD"/>
</dbReference>
<feature type="region of interest" description="Disordered" evidence="3">
    <location>
        <begin position="25"/>
        <end position="54"/>
    </location>
</feature>
<dbReference type="Gene3D" id="1.10.443.10">
    <property type="entry name" value="Intergrase catalytic core"/>
    <property type="match status" value="1"/>
</dbReference>
<organism evidence="5 6">
    <name type="scientific">Rhodoblastus acidophilus</name>
    <name type="common">Rhodopseudomonas acidophila</name>
    <dbReference type="NCBI Taxonomy" id="1074"/>
    <lineage>
        <taxon>Bacteria</taxon>
        <taxon>Pseudomonadati</taxon>
        <taxon>Pseudomonadota</taxon>
        <taxon>Alphaproteobacteria</taxon>
        <taxon>Hyphomicrobiales</taxon>
        <taxon>Rhodoblastaceae</taxon>
        <taxon>Rhodoblastus</taxon>
    </lineage>
</organism>
<dbReference type="SUPFAM" id="SSF56349">
    <property type="entry name" value="DNA breaking-rejoining enzymes"/>
    <property type="match status" value="1"/>
</dbReference>
<keyword evidence="2" id="KW-0233">DNA recombination</keyword>
<keyword evidence="6" id="KW-1185">Reference proteome</keyword>
<dbReference type="OrthoDB" id="7615137at2"/>
<protein>
    <submittedName>
        <fullName evidence="5">Phage integrase family protein</fullName>
    </submittedName>
</protein>
<dbReference type="GO" id="GO:0003677">
    <property type="term" value="F:DNA binding"/>
    <property type="evidence" value="ECO:0007669"/>
    <property type="project" value="InterPro"/>
</dbReference>
<dbReference type="EMBL" id="FYDG01000003">
    <property type="protein sequence ID" value="SNB68138.1"/>
    <property type="molecule type" value="Genomic_DNA"/>
</dbReference>
<gene>
    <name evidence="5" type="ORF">SAMN06265338_1033</name>
</gene>
<dbReference type="InterPro" id="IPR002104">
    <property type="entry name" value="Integrase_catalytic"/>
</dbReference>
<name>A0A212R7S1_RHOAC</name>
<dbReference type="InterPro" id="IPR013762">
    <property type="entry name" value="Integrase-like_cat_sf"/>
</dbReference>
<feature type="domain" description="Tyr recombinase" evidence="4">
    <location>
        <begin position="175"/>
        <end position="360"/>
    </location>
</feature>
<reference evidence="6" key="1">
    <citation type="submission" date="2017-06" db="EMBL/GenBank/DDBJ databases">
        <authorList>
            <person name="Varghese N."/>
            <person name="Submissions S."/>
        </authorList>
    </citation>
    <scope>NUCLEOTIDE SEQUENCE [LARGE SCALE GENOMIC DNA]</scope>
    <source>
        <strain evidence="6">DSM 137</strain>
    </source>
</reference>
<evidence type="ECO:0000313" key="6">
    <source>
        <dbReference type="Proteomes" id="UP000198418"/>
    </source>
</evidence>
<dbReference type="PROSITE" id="PS51898">
    <property type="entry name" value="TYR_RECOMBINASE"/>
    <property type="match status" value="1"/>
</dbReference>
<dbReference type="InterPro" id="IPR011010">
    <property type="entry name" value="DNA_brk_join_enz"/>
</dbReference>
<dbReference type="GO" id="GO:0015074">
    <property type="term" value="P:DNA integration"/>
    <property type="evidence" value="ECO:0007669"/>
    <property type="project" value="UniProtKB-KW"/>
</dbReference>
<feature type="compositionally biased region" description="Basic and acidic residues" evidence="3">
    <location>
        <begin position="31"/>
        <end position="54"/>
    </location>
</feature>
<dbReference type="RefSeq" id="WP_088520147.1">
    <property type="nucleotide sequence ID" value="NZ_FYDG01000003.1"/>
</dbReference>
<dbReference type="AlphaFoldDB" id="A0A212R7S1"/>
<sequence>MSVFKRKNSPYFQYDFQLQGVRFRGSTGKTSRREAEFEERARKEDAARQIERHQTADKAFRGQGDLTLSAAVARYWQEKGQFLAGSDTVWKNLERMVDHFGAATNMADIRDADVAAWVALRRGEKAWGKDKTARIQNGTVNRTTVDALRKVFGHARTAWKIRFPDEPTWSNHRLKERETIGAEVKRVDQVAIANKMGDGYRDMWLFALATGLRLAECFVSWSQIDMGGAKATLVQKGGGERQVILGRAAMAILAAQQGRDETHVFTYVCRRRGGKNANKKLVLGGRYPVTYTGLKSAFRRAVARIGLNVRFHDARHTVGSAMTRVKGLKAAQRQLGHARIETTAKFYSHVLDDELRDALDAAIPHISPHSAESERDNKLKQKRKKT</sequence>
<feature type="region of interest" description="Disordered" evidence="3">
    <location>
        <begin position="366"/>
        <end position="386"/>
    </location>
</feature>
<dbReference type="PANTHER" id="PTHR30349">
    <property type="entry name" value="PHAGE INTEGRASE-RELATED"/>
    <property type="match status" value="1"/>
</dbReference>
<evidence type="ECO:0000256" key="2">
    <source>
        <dbReference type="ARBA" id="ARBA00023172"/>
    </source>
</evidence>
<dbReference type="GO" id="GO:0006310">
    <property type="term" value="P:DNA recombination"/>
    <property type="evidence" value="ECO:0007669"/>
    <property type="project" value="UniProtKB-KW"/>
</dbReference>
<proteinExistence type="predicted"/>
<evidence type="ECO:0000313" key="5">
    <source>
        <dbReference type="EMBL" id="SNB68138.1"/>
    </source>
</evidence>
<evidence type="ECO:0000259" key="4">
    <source>
        <dbReference type="PROSITE" id="PS51898"/>
    </source>
</evidence>
<dbReference type="Proteomes" id="UP000198418">
    <property type="component" value="Unassembled WGS sequence"/>
</dbReference>
<accession>A0A212R7S1</accession>